<evidence type="ECO:0000256" key="10">
    <source>
        <dbReference type="ARBA" id="ARBA00022801"/>
    </source>
</evidence>
<feature type="chain" id="PRO_5040817724" description="glucan endo-1,3-beta-D-glucosidase" evidence="21">
    <location>
        <begin position="24"/>
        <end position="405"/>
    </location>
</feature>
<evidence type="ECO:0000256" key="3">
    <source>
        <dbReference type="ARBA" id="ARBA00004236"/>
    </source>
</evidence>
<comment type="subcellular location">
    <subcellularLocation>
        <location evidence="3">Cell membrane</location>
    </subcellularLocation>
    <subcellularLocation>
        <location evidence="2">Secreted</location>
        <location evidence="2">Cell wall</location>
    </subcellularLocation>
</comment>
<keyword evidence="15" id="KW-0624">Polysaccharide degradation</keyword>
<keyword evidence="8" id="KW-0964">Secreted</keyword>
<evidence type="ECO:0000256" key="9">
    <source>
        <dbReference type="ARBA" id="ARBA00022729"/>
    </source>
</evidence>
<accession>A0A9W6Y4P1</accession>
<dbReference type="GO" id="GO:0071555">
    <property type="term" value="P:cell wall organization"/>
    <property type="evidence" value="ECO:0007669"/>
    <property type="project" value="UniProtKB-KW"/>
</dbReference>
<evidence type="ECO:0000256" key="15">
    <source>
        <dbReference type="ARBA" id="ARBA00023326"/>
    </source>
</evidence>
<protein>
    <recommendedName>
        <fullName evidence="5">glucan endo-1,3-beta-D-glucosidase</fullName>
        <ecNumber evidence="5">3.2.1.39</ecNumber>
    </recommendedName>
    <alternativeName>
        <fullName evidence="18">Endo-1,3-beta-glucanase btgC</fullName>
    </alternativeName>
    <alternativeName>
        <fullName evidence="17">Laminarinase btgC</fullName>
    </alternativeName>
</protein>
<evidence type="ECO:0000256" key="19">
    <source>
        <dbReference type="RuleBase" id="RU004335"/>
    </source>
</evidence>
<evidence type="ECO:0000256" key="13">
    <source>
        <dbReference type="ARBA" id="ARBA00023277"/>
    </source>
</evidence>
<evidence type="ECO:0000256" key="14">
    <source>
        <dbReference type="ARBA" id="ARBA00023316"/>
    </source>
</evidence>
<dbReference type="InterPro" id="IPR017853">
    <property type="entry name" value="GH"/>
</dbReference>
<dbReference type="InterPro" id="IPR050732">
    <property type="entry name" value="Beta-glucan_modifiers"/>
</dbReference>
<evidence type="ECO:0000313" key="23">
    <source>
        <dbReference type="Proteomes" id="UP001165121"/>
    </source>
</evidence>
<evidence type="ECO:0000256" key="21">
    <source>
        <dbReference type="SAM" id="SignalP"/>
    </source>
</evidence>
<reference evidence="22" key="1">
    <citation type="submission" date="2023-04" db="EMBL/GenBank/DDBJ databases">
        <title>Phytophthora fragariaefolia NBRC 109709.</title>
        <authorList>
            <person name="Ichikawa N."/>
            <person name="Sato H."/>
            <person name="Tonouchi N."/>
        </authorList>
    </citation>
    <scope>NUCLEOTIDE SEQUENCE</scope>
    <source>
        <strain evidence="22">NBRC 109709</strain>
    </source>
</reference>
<dbReference type="PANTHER" id="PTHR16631">
    <property type="entry name" value="GLUCAN 1,3-BETA-GLUCOSIDASE"/>
    <property type="match status" value="1"/>
</dbReference>
<proteinExistence type="inferred from homology"/>
<feature type="signal peptide" evidence="21">
    <location>
        <begin position="1"/>
        <end position="23"/>
    </location>
</feature>
<evidence type="ECO:0000256" key="4">
    <source>
        <dbReference type="ARBA" id="ARBA00008773"/>
    </source>
</evidence>
<keyword evidence="6" id="KW-1003">Cell membrane</keyword>
<feature type="compositionally biased region" description="Low complexity" evidence="20">
    <location>
        <begin position="354"/>
        <end position="378"/>
    </location>
</feature>
<dbReference type="EMBL" id="BSXT01003143">
    <property type="protein sequence ID" value="GMF52787.1"/>
    <property type="molecule type" value="Genomic_DNA"/>
</dbReference>
<comment type="catalytic activity">
    <reaction evidence="1">
        <text>Hydrolysis of (1-&gt;3)-beta-D-glucosidic linkages in (1-&gt;3)-beta-D-glucans.</text>
        <dbReference type="EC" id="3.2.1.39"/>
    </reaction>
</comment>
<sequence>MVNVLRTTSALAMTAAALGLADAGSFKCAGINYNIRAGPDWASADVKCKPASQIATELATLKGVTDTIRLYSLTDCDQATAVVPAAIEAGLKVELGMWVDSSTSSFEAEKAAFQTLLETGVVTADNIVGIHVGSEAVYREDVTAAVAISNLKEIRTLCQANSGAASIPLTIADIGDTYTAHPEMIEAVDYVSANYFPFWEKVAIDGAADHFYERFSALVETASTYSKEVIVGETGWASDGTDADASPATTANAAKYFYDFYTLAAEKDLMYFYFSAFDEPWKLATLEANETVEAYFGLFTQEGVLKDFIAAEFANTTASFDGSNSATITAVDADSASSGATTTAASTSAADASSSTTYTTSSADGTTTQSEGETTTSDVDASLGDDTTSDSTTTTTASSHKDCAM</sequence>
<evidence type="ECO:0000256" key="7">
    <source>
        <dbReference type="ARBA" id="ARBA00022512"/>
    </source>
</evidence>
<organism evidence="22 23">
    <name type="scientific">Phytophthora fragariaefolia</name>
    <dbReference type="NCBI Taxonomy" id="1490495"/>
    <lineage>
        <taxon>Eukaryota</taxon>
        <taxon>Sar</taxon>
        <taxon>Stramenopiles</taxon>
        <taxon>Oomycota</taxon>
        <taxon>Peronosporomycetes</taxon>
        <taxon>Peronosporales</taxon>
        <taxon>Peronosporaceae</taxon>
        <taxon>Phytophthora</taxon>
    </lineage>
</organism>
<keyword evidence="7" id="KW-0134">Cell wall</keyword>
<keyword evidence="23" id="KW-1185">Reference proteome</keyword>
<gene>
    <name evidence="22" type="ORF">Pfra01_002168100</name>
</gene>
<dbReference type="Pfam" id="PF00332">
    <property type="entry name" value="Glyco_hydro_17"/>
    <property type="match status" value="1"/>
</dbReference>
<dbReference type="GO" id="GO:0005886">
    <property type="term" value="C:plasma membrane"/>
    <property type="evidence" value="ECO:0007669"/>
    <property type="project" value="UniProtKB-SubCell"/>
</dbReference>
<evidence type="ECO:0000256" key="20">
    <source>
        <dbReference type="SAM" id="MobiDB-lite"/>
    </source>
</evidence>
<dbReference type="Proteomes" id="UP001165121">
    <property type="component" value="Unassembled WGS sequence"/>
</dbReference>
<evidence type="ECO:0000256" key="12">
    <source>
        <dbReference type="ARBA" id="ARBA00023180"/>
    </source>
</evidence>
<evidence type="ECO:0000256" key="2">
    <source>
        <dbReference type="ARBA" id="ARBA00004191"/>
    </source>
</evidence>
<feature type="compositionally biased region" description="Low complexity" evidence="20">
    <location>
        <begin position="385"/>
        <end position="398"/>
    </location>
</feature>
<evidence type="ECO:0000256" key="1">
    <source>
        <dbReference type="ARBA" id="ARBA00000382"/>
    </source>
</evidence>
<evidence type="ECO:0000256" key="5">
    <source>
        <dbReference type="ARBA" id="ARBA00012780"/>
    </source>
</evidence>
<evidence type="ECO:0000256" key="8">
    <source>
        <dbReference type="ARBA" id="ARBA00022525"/>
    </source>
</evidence>
<evidence type="ECO:0000256" key="16">
    <source>
        <dbReference type="ARBA" id="ARBA00037649"/>
    </source>
</evidence>
<evidence type="ECO:0000256" key="11">
    <source>
        <dbReference type="ARBA" id="ARBA00023136"/>
    </source>
</evidence>
<comment type="similarity">
    <text evidence="4 19">Belongs to the glycosyl hydrolase 17 family.</text>
</comment>
<comment type="caution">
    <text evidence="22">The sequence shown here is derived from an EMBL/GenBank/DDBJ whole genome shotgun (WGS) entry which is preliminary data.</text>
</comment>
<dbReference type="PANTHER" id="PTHR16631:SF17">
    <property type="entry name" value="GLUCAN ENDO-1,3-BETA-GLUCOSIDASE BTGC"/>
    <property type="match status" value="1"/>
</dbReference>
<keyword evidence="12" id="KW-0325">Glycoprotein</keyword>
<name>A0A9W6Y4P1_9STRA</name>
<dbReference type="Gene3D" id="3.20.20.80">
    <property type="entry name" value="Glycosidases"/>
    <property type="match status" value="1"/>
</dbReference>
<keyword evidence="11" id="KW-0472">Membrane</keyword>
<dbReference type="EC" id="3.2.1.39" evidence="5"/>
<evidence type="ECO:0000313" key="22">
    <source>
        <dbReference type="EMBL" id="GMF52787.1"/>
    </source>
</evidence>
<dbReference type="GO" id="GO:0042973">
    <property type="term" value="F:glucan endo-1,3-beta-D-glucosidase activity"/>
    <property type="evidence" value="ECO:0007669"/>
    <property type="project" value="UniProtKB-EC"/>
</dbReference>
<evidence type="ECO:0000256" key="18">
    <source>
        <dbReference type="ARBA" id="ARBA00043078"/>
    </source>
</evidence>
<keyword evidence="10" id="KW-0378">Hydrolase</keyword>
<dbReference type="GO" id="GO:0000272">
    <property type="term" value="P:polysaccharide catabolic process"/>
    <property type="evidence" value="ECO:0007669"/>
    <property type="project" value="UniProtKB-KW"/>
</dbReference>
<comment type="function">
    <text evidence="16">Glucanases play a role in cell expansion during growth, in cell-cell fusion during mating, and in spore release during sporulation. This enzyme may be involved in beta-glucan degradation. Active on laminarin and lichenan.</text>
</comment>
<dbReference type="AlphaFoldDB" id="A0A9W6Y4P1"/>
<keyword evidence="13" id="KW-0119">Carbohydrate metabolism</keyword>
<evidence type="ECO:0000256" key="6">
    <source>
        <dbReference type="ARBA" id="ARBA00022475"/>
    </source>
</evidence>
<dbReference type="SUPFAM" id="SSF51445">
    <property type="entry name" value="(Trans)glycosidases"/>
    <property type="match status" value="1"/>
</dbReference>
<dbReference type="OrthoDB" id="77201at2759"/>
<keyword evidence="14" id="KW-0961">Cell wall biogenesis/degradation</keyword>
<evidence type="ECO:0000256" key="17">
    <source>
        <dbReference type="ARBA" id="ARBA00042373"/>
    </source>
</evidence>
<feature type="region of interest" description="Disordered" evidence="20">
    <location>
        <begin position="354"/>
        <end position="405"/>
    </location>
</feature>
<keyword evidence="9 21" id="KW-0732">Signal</keyword>
<dbReference type="InterPro" id="IPR000490">
    <property type="entry name" value="Glyco_hydro_17"/>
</dbReference>